<feature type="region of interest" description="Disordered" evidence="6">
    <location>
        <begin position="323"/>
        <end position="345"/>
    </location>
</feature>
<accession>A0ABY5YUM7</accession>
<dbReference type="EC" id="2.7.4.-" evidence="4"/>
<feature type="region of interest" description="Disordered" evidence="6">
    <location>
        <begin position="1"/>
        <end position="31"/>
    </location>
</feature>
<comment type="similarity">
    <text evidence="1 4">Belongs to the polyphosphate kinase 2 (PPK2) family. Class I subfamily.</text>
</comment>
<evidence type="ECO:0000256" key="4">
    <source>
        <dbReference type="RuleBase" id="RU369062"/>
    </source>
</evidence>
<dbReference type="SUPFAM" id="SSF52540">
    <property type="entry name" value="P-loop containing nucleoside triphosphate hydrolases"/>
    <property type="match status" value="1"/>
</dbReference>
<evidence type="ECO:0000313" key="9">
    <source>
        <dbReference type="Proteomes" id="UP001059859"/>
    </source>
</evidence>
<sequence>MANNKNGTKEVSTRQPPVTDGAEADGKSLNGQRVAVAEDYAQELDELQELKKKGKKLKIDVDDDAWRQNYPYDTKLNRRTYDRQKRRLQIELLKMQLWVKETGQKMLIIFEGRDAAGKGGAIKRFDEHLNPRGARVVALEKPTSEEQTQWYFQRYIRTLPSGGEIVMMDRSWYNRAGVERVMGYCTPAQYLEFMREVPELERMLVNSGTLLHKLWFSVGRAEQMARFAARETDPVKQWKLSPTDLASLDKWDAYTEAKEAMFFYTDTGDAPWTAVKSNDKKRARLEAMRHVLNTVEYPNKDRSIAHAPDPLIVARAYNHFEEDDEPHGSFPVVKPQGNATTQAAG</sequence>
<keyword evidence="5" id="KW-0175">Coiled coil</keyword>
<feature type="coiled-coil region" evidence="5">
    <location>
        <begin position="33"/>
        <end position="60"/>
    </location>
</feature>
<dbReference type="Proteomes" id="UP001059859">
    <property type="component" value="Chromosome"/>
</dbReference>
<comment type="subunit">
    <text evidence="4">Homotetramer.</text>
</comment>
<name>A0ABY5YUM7_9MICC</name>
<protein>
    <recommendedName>
        <fullName evidence="4">ADP/GDP-polyphosphate phosphotransferase</fullName>
        <ecNumber evidence="4">2.7.4.-</ecNumber>
    </recommendedName>
    <alternativeName>
        <fullName evidence="4">Polyphosphate kinase PPK2</fullName>
    </alternativeName>
</protein>
<dbReference type="Pfam" id="PF03976">
    <property type="entry name" value="PPK2"/>
    <property type="match status" value="1"/>
</dbReference>
<evidence type="ECO:0000313" key="8">
    <source>
        <dbReference type="EMBL" id="UWX97699.1"/>
    </source>
</evidence>
<evidence type="ECO:0000256" key="1">
    <source>
        <dbReference type="ARBA" id="ARBA00009924"/>
    </source>
</evidence>
<dbReference type="Gene3D" id="3.40.50.300">
    <property type="entry name" value="P-loop containing nucleotide triphosphate hydrolases"/>
    <property type="match status" value="1"/>
</dbReference>
<evidence type="ECO:0000256" key="2">
    <source>
        <dbReference type="ARBA" id="ARBA00022679"/>
    </source>
</evidence>
<proteinExistence type="inferred from homology"/>
<dbReference type="InterPro" id="IPR027417">
    <property type="entry name" value="P-loop_NTPase"/>
</dbReference>
<organism evidence="8 9">
    <name type="scientific">Arthrobacter zhaoxinii</name>
    <dbReference type="NCBI Taxonomy" id="2964616"/>
    <lineage>
        <taxon>Bacteria</taxon>
        <taxon>Bacillati</taxon>
        <taxon>Actinomycetota</taxon>
        <taxon>Actinomycetes</taxon>
        <taxon>Micrococcales</taxon>
        <taxon>Micrococcaceae</taxon>
        <taxon>Arthrobacter</taxon>
    </lineage>
</organism>
<evidence type="ECO:0000256" key="6">
    <source>
        <dbReference type="SAM" id="MobiDB-lite"/>
    </source>
</evidence>
<keyword evidence="2 4" id="KW-0808">Transferase</keyword>
<keyword evidence="9" id="KW-1185">Reference proteome</keyword>
<evidence type="ECO:0000256" key="3">
    <source>
        <dbReference type="ARBA" id="ARBA00022777"/>
    </source>
</evidence>
<dbReference type="InterPro" id="IPR022486">
    <property type="entry name" value="PPK2_PA0141"/>
</dbReference>
<dbReference type="RefSeq" id="WP_260652877.1">
    <property type="nucleotide sequence ID" value="NZ_CP104275.1"/>
</dbReference>
<dbReference type="EMBL" id="CP104275">
    <property type="protein sequence ID" value="UWX97699.1"/>
    <property type="molecule type" value="Genomic_DNA"/>
</dbReference>
<gene>
    <name evidence="8" type="primary">ppk2</name>
    <name evidence="8" type="ORF">N2K95_03165</name>
</gene>
<dbReference type="NCBIfam" id="TIGR03707">
    <property type="entry name" value="PPK2_P_aer"/>
    <property type="match status" value="1"/>
</dbReference>
<keyword evidence="3 4" id="KW-0418">Kinase</keyword>
<feature type="domain" description="Polyphosphate kinase-2-related" evidence="7">
    <location>
        <begin position="76"/>
        <end position="302"/>
    </location>
</feature>
<dbReference type="PANTHER" id="PTHR34383:SF1">
    <property type="entry name" value="ADP-POLYPHOSPHATE PHOSPHOTRANSFERASE"/>
    <property type="match status" value="1"/>
</dbReference>
<reference evidence="8" key="1">
    <citation type="submission" date="2022-09" db="EMBL/GenBank/DDBJ databases">
        <title>Novel species in genus Arthrobacter.</title>
        <authorList>
            <person name="Liu Y."/>
        </authorList>
    </citation>
    <scope>NUCLEOTIDE SEQUENCE</scope>
    <source>
        <strain evidence="8">Zg-Y815</strain>
    </source>
</reference>
<dbReference type="PANTHER" id="PTHR34383">
    <property type="entry name" value="POLYPHOSPHATE:AMP PHOSPHOTRANSFERASE-RELATED"/>
    <property type="match status" value="1"/>
</dbReference>
<evidence type="ECO:0000256" key="5">
    <source>
        <dbReference type="SAM" id="Coils"/>
    </source>
</evidence>
<evidence type="ECO:0000259" key="7">
    <source>
        <dbReference type="Pfam" id="PF03976"/>
    </source>
</evidence>
<dbReference type="GO" id="GO:0008976">
    <property type="term" value="F:polyphosphate kinase activity"/>
    <property type="evidence" value="ECO:0007669"/>
    <property type="project" value="UniProtKB-EC"/>
</dbReference>
<dbReference type="InterPro" id="IPR022488">
    <property type="entry name" value="PPK2-related"/>
</dbReference>
<comment type="function">
    <text evidence="4">Uses inorganic polyphosphate (polyP) as a donor to convert GDP to GTP or ADP to ATP.</text>
</comment>